<dbReference type="Proteomes" id="UP000218387">
    <property type="component" value="Chromosome"/>
</dbReference>
<dbReference type="KEGG" id="emt:CPZ25_020345"/>
<organism evidence="3 4">
    <name type="scientific">Eubacterium maltosivorans</name>
    <dbReference type="NCBI Taxonomy" id="2041044"/>
    <lineage>
        <taxon>Bacteria</taxon>
        <taxon>Bacillati</taxon>
        <taxon>Bacillota</taxon>
        <taxon>Clostridia</taxon>
        <taxon>Eubacteriales</taxon>
        <taxon>Eubacteriaceae</taxon>
        <taxon>Eubacterium</taxon>
    </lineage>
</organism>
<dbReference type="RefSeq" id="WP_096919267.1">
    <property type="nucleotide sequence ID" value="NZ_CP029487.1"/>
</dbReference>
<dbReference type="InterPro" id="IPR053959">
    <property type="entry name" value="YvlB/LiaX_N"/>
</dbReference>
<evidence type="ECO:0000259" key="2">
    <source>
        <dbReference type="Pfam" id="PF22746"/>
    </source>
</evidence>
<name>A0A4P9CF41_EUBML</name>
<dbReference type="EMBL" id="CP029487">
    <property type="protein sequence ID" value="QCT73555.1"/>
    <property type="molecule type" value="Genomic_DNA"/>
</dbReference>
<gene>
    <name evidence="3" type="ORF">CPZ25_020345</name>
</gene>
<feature type="domain" description="YvlB/LiaX N-terminal" evidence="2">
    <location>
        <begin position="2"/>
        <end position="28"/>
    </location>
</feature>
<sequence length="141" mass="15112">MEEKMRILKMVEEGKISAEQAVGLLDALSQAAPAEAGTPADTPEGNWIEPVSTKGTGYDDKMLRVVVDTPEGDKVNVQLPVKIVKQMLKVTGKLPIQWEGSEKIDLEALTTAILECIDNETLGTIVDVSASDGSTVKVYIG</sequence>
<keyword evidence="4" id="KW-1185">Reference proteome</keyword>
<proteinExistence type="predicted"/>
<evidence type="ECO:0000313" key="3">
    <source>
        <dbReference type="EMBL" id="QCT73555.1"/>
    </source>
</evidence>
<reference evidence="3 4" key="1">
    <citation type="submission" date="2018-05" db="EMBL/GenBank/DDBJ databases">
        <title>Genome comparison of Eubacterium sp.</title>
        <authorList>
            <person name="Feng Y."/>
            <person name="Sanchez-Andrea I."/>
            <person name="Stams A.J.M."/>
            <person name="De Vos W.M."/>
        </authorList>
    </citation>
    <scope>NUCLEOTIDE SEQUENCE [LARGE SCALE GENOMIC DNA]</scope>
    <source>
        <strain evidence="3 4">YI</strain>
    </source>
</reference>
<evidence type="ECO:0000313" key="4">
    <source>
        <dbReference type="Proteomes" id="UP000218387"/>
    </source>
</evidence>
<protein>
    <recommendedName>
        <fullName evidence="2">YvlB/LiaX N-terminal domain-containing protein</fullName>
    </recommendedName>
</protein>
<evidence type="ECO:0000256" key="1">
    <source>
        <dbReference type="SAM" id="MobiDB-lite"/>
    </source>
</evidence>
<accession>A0A4P9CF41</accession>
<feature type="region of interest" description="Disordered" evidence="1">
    <location>
        <begin position="33"/>
        <end position="55"/>
    </location>
</feature>
<dbReference type="AlphaFoldDB" id="A0A4P9CF41"/>
<dbReference type="Pfam" id="PF22746">
    <property type="entry name" value="SHOCT-like_DUF2089-C"/>
    <property type="match status" value="1"/>
</dbReference>